<name>A0A543NFU3_9ACTN</name>
<keyword evidence="1" id="KW-1133">Transmembrane helix</keyword>
<feature type="transmembrane region" description="Helical" evidence="1">
    <location>
        <begin position="124"/>
        <end position="146"/>
    </location>
</feature>
<keyword evidence="1" id="KW-0812">Transmembrane</keyword>
<evidence type="ECO:0000313" key="2">
    <source>
        <dbReference type="EMBL" id="TQN30705.1"/>
    </source>
</evidence>
<dbReference type="Pfam" id="PF12679">
    <property type="entry name" value="ABC2_membrane_2"/>
    <property type="match status" value="1"/>
</dbReference>
<dbReference type="AlphaFoldDB" id="A0A543NFU3"/>
<dbReference type="OrthoDB" id="3686802at2"/>
<evidence type="ECO:0000256" key="1">
    <source>
        <dbReference type="SAM" id="Phobius"/>
    </source>
</evidence>
<proteinExistence type="predicted"/>
<protein>
    <submittedName>
        <fullName evidence="2">ABC-2 type transport system permease protein</fullName>
    </submittedName>
</protein>
<accession>A0A543NFU3</accession>
<comment type="caution">
    <text evidence="2">The sequence shown here is derived from an EMBL/GenBank/DDBJ whole genome shotgun (WGS) entry which is preliminary data.</text>
</comment>
<dbReference type="RefSeq" id="WP_141921925.1">
    <property type="nucleotide sequence ID" value="NZ_VFQC01000001.1"/>
</dbReference>
<keyword evidence="1" id="KW-0472">Membrane</keyword>
<keyword evidence="3" id="KW-1185">Reference proteome</keyword>
<feature type="transmembrane region" description="Helical" evidence="1">
    <location>
        <begin position="12"/>
        <end position="31"/>
    </location>
</feature>
<feature type="transmembrane region" description="Helical" evidence="1">
    <location>
        <begin position="237"/>
        <end position="258"/>
    </location>
</feature>
<dbReference type="PANTHER" id="PTHR37305:SF1">
    <property type="entry name" value="MEMBRANE PROTEIN"/>
    <property type="match status" value="1"/>
</dbReference>
<dbReference type="EMBL" id="VFQC01000001">
    <property type="protein sequence ID" value="TQN30705.1"/>
    <property type="molecule type" value="Genomic_DNA"/>
</dbReference>
<dbReference type="PANTHER" id="PTHR37305">
    <property type="entry name" value="INTEGRAL MEMBRANE PROTEIN-RELATED"/>
    <property type="match status" value="1"/>
</dbReference>
<dbReference type="GO" id="GO:0005886">
    <property type="term" value="C:plasma membrane"/>
    <property type="evidence" value="ECO:0007669"/>
    <property type="project" value="UniProtKB-SubCell"/>
</dbReference>
<feature type="transmembrane region" description="Helical" evidence="1">
    <location>
        <begin position="158"/>
        <end position="180"/>
    </location>
</feature>
<dbReference type="GO" id="GO:0140359">
    <property type="term" value="F:ABC-type transporter activity"/>
    <property type="evidence" value="ECO:0007669"/>
    <property type="project" value="InterPro"/>
</dbReference>
<evidence type="ECO:0000313" key="3">
    <source>
        <dbReference type="Proteomes" id="UP000317422"/>
    </source>
</evidence>
<sequence length="265" mass="27656">MQRDVFGKFLRDHLRALVGWFVAVVAVTALYSSFWPAMEESAEAMDAYMEAMPQGVMEAMGWSDMTSPEGYLNATVFGILTPVLMVIAAIMVGTRAIAGEEEEGGLELLLAHPVSRGRVVLQRFAALVAFLVVLGAGLVATLLLLSPPTGIDIAAGRVVAAGTAVTLLALAYGSVALAIGAATGRRAAALAGAALLAAVGYLGNTFALQVEELEWLRFLSPFYYAQDPDPLNNGLDAGFTGVLVAVAVVLAGLALAAFSRRDVLV</sequence>
<feature type="transmembrane region" description="Helical" evidence="1">
    <location>
        <begin position="70"/>
        <end position="92"/>
    </location>
</feature>
<gene>
    <name evidence="2" type="ORF">FHX37_0587</name>
</gene>
<reference evidence="2 3" key="1">
    <citation type="submission" date="2019-06" db="EMBL/GenBank/DDBJ databases">
        <title>Sequencing the genomes of 1000 actinobacteria strains.</title>
        <authorList>
            <person name="Klenk H.-P."/>
        </authorList>
    </citation>
    <scope>NUCLEOTIDE SEQUENCE [LARGE SCALE GENOMIC DNA]</scope>
    <source>
        <strain evidence="2 3">DSM 45015</strain>
    </source>
</reference>
<feature type="transmembrane region" description="Helical" evidence="1">
    <location>
        <begin position="187"/>
        <end position="208"/>
    </location>
</feature>
<dbReference type="Proteomes" id="UP000317422">
    <property type="component" value="Unassembled WGS sequence"/>
</dbReference>
<organism evidence="2 3">
    <name type="scientific">Haloactinospora alba</name>
    <dbReference type="NCBI Taxonomy" id="405555"/>
    <lineage>
        <taxon>Bacteria</taxon>
        <taxon>Bacillati</taxon>
        <taxon>Actinomycetota</taxon>
        <taxon>Actinomycetes</taxon>
        <taxon>Streptosporangiales</taxon>
        <taxon>Nocardiopsidaceae</taxon>
        <taxon>Haloactinospora</taxon>
    </lineage>
</organism>